<protein>
    <recommendedName>
        <fullName evidence="5">SH3 domain-containing protein</fullName>
    </recommendedName>
</protein>
<accession>A0AAD9NNW8</accession>
<feature type="compositionally biased region" description="Basic and acidic residues" evidence="4">
    <location>
        <begin position="218"/>
        <end position="231"/>
    </location>
</feature>
<dbReference type="Pfam" id="PF14604">
    <property type="entry name" value="SH3_9"/>
    <property type="match status" value="1"/>
</dbReference>
<feature type="compositionally biased region" description="Polar residues" evidence="4">
    <location>
        <begin position="165"/>
        <end position="185"/>
    </location>
</feature>
<dbReference type="PRINTS" id="PR00452">
    <property type="entry name" value="SH3DOMAIN"/>
</dbReference>
<feature type="compositionally biased region" description="Polar residues" evidence="4">
    <location>
        <begin position="280"/>
        <end position="294"/>
    </location>
</feature>
<dbReference type="PANTHER" id="PTHR15735:SF21">
    <property type="entry name" value="PROTEIN NERVOUS WRECK"/>
    <property type="match status" value="1"/>
</dbReference>
<feature type="coiled-coil region" evidence="3">
    <location>
        <begin position="322"/>
        <end position="380"/>
    </location>
</feature>
<evidence type="ECO:0000313" key="7">
    <source>
        <dbReference type="Proteomes" id="UP001209878"/>
    </source>
</evidence>
<dbReference type="InterPro" id="IPR001452">
    <property type="entry name" value="SH3_domain"/>
</dbReference>
<dbReference type="PANTHER" id="PTHR15735">
    <property type="entry name" value="FCH AND DOUBLE SH3 DOMAINS PROTEIN"/>
    <property type="match status" value="1"/>
</dbReference>
<feature type="region of interest" description="Disordered" evidence="4">
    <location>
        <begin position="80"/>
        <end position="321"/>
    </location>
</feature>
<feature type="compositionally biased region" description="Basic and acidic residues" evidence="4">
    <location>
        <begin position="105"/>
        <end position="115"/>
    </location>
</feature>
<evidence type="ECO:0000313" key="6">
    <source>
        <dbReference type="EMBL" id="KAK2177322.1"/>
    </source>
</evidence>
<proteinExistence type="predicted"/>
<keyword evidence="1 2" id="KW-0728">SH3 domain</keyword>
<feature type="compositionally biased region" description="Basic and acidic residues" evidence="4">
    <location>
        <begin position="186"/>
        <end position="204"/>
    </location>
</feature>
<evidence type="ECO:0000256" key="4">
    <source>
        <dbReference type="SAM" id="MobiDB-lite"/>
    </source>
</evidence>
<reference evidence="6" key="1">
    <citation type="journal article" date="2023" name="Mol. Biol. Evol.">
        <title>Third-Generation Sequencing Reveals the Adaptive Role of the Epigenome in Three Deep-Sea Polychaetes.</title>
        <authorList>
            <person name="Perez M."/>
            <person name="Aroh O."/>
            <person name="Sun Y."/>
            <person name="Lan Y."/>
            <person name="Juniper S.K."/>
            <person name="Young C.R."/>
            <person name="Angers B."/>
            <person name="Qian P.Y."/>
        </authorList>
    </citation>
    <scope>NUCLEOTIDE SEQUENCE</scope>
    <source>
        <strain evidence="6">R07B-5</strain>
    </source>
</reference>
<dbReference type="SMART" id="SM00326">
    <property type="entry name" value="SH3"/>
    <property type="match status" value="1"/>
</dbReference>
<dbReference type="Proteomes" id="UP001209878">
    <property type="component" value="Unassembled WGS sequence"/>
</dbReference>
<comment type="caution">
    <text evidence="6">The sequence shown here is derived from an EMBL/GenBank/DDBJ whole genome shotgun (WGS) entry which is preliminary data.</text>
</comment>
<name>A0AAD9NNW8_RIDPI</name>
<dbReference type="Gene3D" id="2.30.30.40">
    <property type="entry name" value="SH3 Domains"/>
    <property type="match status" value="1"/>
</dbReference>
<dbReference type="Gene3D" id="1.20.58.130">
    <property type="match status" value="1"/>
</dbReference>
<dbReference type="InterPro" id="IPR036028">
    <property type="entry name" value="SH3-like_dom_sf"/>
</dbReference>
<dbReference type="PROSITE" id="PS50002">
    <property type="entry name" value="SH3"/>
    <property type="match status" value="1"/>
</dbReference>
<dbReference type="FunFam" id="2.30.30.40:FF:000072">
    <property type="entry name" value="Unconventional Myosin IB"/>
    <property type="match status" value="1"/>
</dbReference>
<dbReference type="AlphaFoldDB" id="A0AAD9NNW8"/>
<keyword evidence="3" id="KW-0175">Coiled coil</keyword>
<feature type="domain" description="SH3" evidence="5">
    <location>
        <begin position="18"/>
        <end position="79"/>
    </location>
</feature>
<evidence type="ECO:0000256" key="3">
    <source>
        <dbReference type="SAM" id="Coils"/>
    </source>
</evidence>
<sequence length="398" mass="43438">MNRLAPPPLKPKPGQQAPIVERARVLYEYKAENDDELSIEPNQTIIVLCKTLDDSGWWRGELNGKVGVFPDNFVELLPEEVTKPKKPPPPPSAVKPTSLDSGISHGKDVQDEKPVHKAKPSVPPPVGKKPSKCTDPALLAQTDDDKANQGHVDLAKNGVEVTDKPTAQVTGQVTHHSPSVENSHGQPEEGKDMKSPGETGEHEVPFPPPAKGACPTGELKHGRLFTRHDRPLNQTPSEGDDFAPAEAPQGPKDDPKYSATGHRTTRVPPAMPKEPPKLLNQMSPRSPKSVTSPHGHSKPAGTEVTHAAPPAEGASGVTPGLVEELQHEVERLKATSVSMEKYEALQQDVSQLREEFASLKSKMNARITDLMDEVDEEKKTRYTMQVEIERIRKLTKPT</sequence>
<dbReference type="SUPFAM" id="SSF50044">
    <property type="entry name" value="SH3-domain"/>
    <property type="match status" value="1"/>
</dbReference>
<gene>
    <name evidence="6" type="ORF">NP493_607g01015</name>
</gene>
<evidence type="ECO:0000259" key="5">
    <source>
        <dbReference type="PROSITE" id="PS50002"/>
    </source>
</evidence>
<organism evidence="6 7">
    <name type="scientific">Ridgeia piscesae</name>
    <name type="common">Tubeworm</name>
    <dbReference type="NCBI Taxonomy" id="27915"/>
    <lineage>
        <taxon>Eukaryota</taxon>
        <taxon>Metazoa</taxon>
        <taxon>Spiralia</taxon>
        <taxon>Lophotrochozoa</taxon>
        <taxon>Annelida</taxon>
        <taxon>Polychaeta</taxon>
        <taxon>Sedentaria</taxon>
        <taxon>Canalipalpata</taxon>
        <taxon>Sabellida</taxon>
        <taxon>Siboglinidae</taxon>
        <taxon>Ridgeia</taxon>
    </lineage>
</organism>
<evidence type="ECO:0000256" key="1">
    <source>
        <dbReference type="ARBA" id="ARBA00022443"/>
    </source>
</evidence>
<evidence type="ECO:0000256" key="2">
    <source>
        <dbReference type="PROSITE-ProRule" id="PRU00192"/>
    </source>
</evidence>
<keyword evidence="7" id="KW-1185">Reference proteome</keyword>
<dbReference type="EMBL" id="JAODUO010000606">
    <property type="protein sequence ID" value="KAK2177322.1"/>
    <property type="molecule type" value="Genomic_DNA"/>
</dbReference>